<protein>
    <submittedName>
        <fullName evidence="2">Uncharacterized protein</fullName>
    </submittedName>
</protein>
<dbReference type="Proteomes" id="UP001165122">
    <property type="component" value="Unassembled WGS sequence"/>
</dbReference>
<feature type="compositionally biased region" description="Basic residues" evidence="1">
    <location>
        <begin position="145"/>
        <end position="163"/>
    </location>
</feature>
<dbReference type="EMBL" id="BRXW01000116">
    <property type="protein sequence ID" value="GMI07972.1"/>
    <property type="molecule type" value="Genomic_DNA"/>
</dbReference>
<comment type="caution">
    <text evidence="2">The sequence shown here is derived from an EMBL/GenBank/DDBJ whole genome shotgun (WGS) entry which is preliminary data.</text>
</comment>
<keyword evidence="3" id="KW-1185">Reference proteome</keyword>
<evidence type="ECO:0000256" key="1">
    <source>
        <dbReference type="SAM" id="MobiDB-lite"/>
    </source>
</evidence>
<dbReference type="AlphaFoldDB" id="A0A9W7CK71"/>
<feature type="region of interest" description="Disordered" evidence="1">
    <location>
        <begin position="94"/>
        <end position="163"/>
    </location>
</feature>
<reference evidence="3" key="1">
    <citation type="journal article" date="2023" name="Commun. Biol.">
        <title>Genome analysis of Parmales, the sister group of diatoms, reveals the evolutionary specialization of diatoms from phago-mixotrophs to photoautotrophs.</title>
        <authorList>
            <person name="Ban H."/>
            <person name="Sato S."/>
            <person name="Yoshikawa S."/>
            <person name="Yamada K."/>
            <person name="Nakamura Y."/>
            <person name="Ichinomiya M."/>
            <person name="Sato N."/>
            <person name="Blanc-Mathieu R."/>
            <person name="Endo H."/>
            <person name="Kuwata A."/>
            <person name="Ogata H."/>
        </authorList>
    </citation>
    <scope>NUCLEOTIDE SEQUENCE [LARGE SCALE GENOMIC DNA]</scope>
    <source>
        <strain evidence="3">NIES 3700</strain>
    </source>
</reference>
<evidence type="ECO:0000313" key="3">
    <source>
        <dbReference type="Proteomes" id="UP001165122"/>
    </source>
</evidence>
<accession>A0A9W7CK71</accession>
<gene>
    <name evidence="2" type="ORF">TrLO_g86</name>
</gene>
<organism evidence="2 3">
    <name type="scientific">Triparma laevis f. longispina</name>
    <dbReference type="NCBI Taxonomy" id="1714387"/>
    <lineage>
        <taxon>Eukaryota</taxon>
        <taxon>Sar</taxon>
        <taxon>Stramenopiles</taxon>
        <taxon>Ochrophyta</taxon>
        <taxon>Bolidophyceae</taxon>
        <taxon>Parmales</taxon>
        <taxon>Triparmaceae</taxon>
        <taxon>Triparma</taxon>
    </lineage>
</organism>
<feature type="compositionally biased region" description="Basic residues" evidence="1">
    <location>
        <begin position="125"/>
        <end position="134"/>
    </location>
</feature>
<name>A0A9W7CK71_9STRA</name>
<evidence type="ECO:0000313" key="2">
    <source>
        <dbReference type="EMBL" id="GMI07972.1"/>
    </source>
</evidence>
<sequence length="163" mass="17504">MPSSLSSFLSSTLPQTSNNTLEAALSSIDVVAETNTLTTNITSSSAEFLKFKNSCATGKMTLNVDDLDATSIVSPQPKLSTGLTLPDEAQLRSNSSSTFDFLSTSTNPSTGTGFRPGAKMNARPGSKKSKKKKEKGSNYNDKRQTKQGKVFKKKQERKRAAAK</sequence>
<feature type="compositionally biased region" description="Low complexity" evidence="1">
    <location>
        <begin position="94"/>
        <end position="107"/>
    </location>
</feature>
<proteinExistence type="predicted"/>